<dbReference type="EMBL" id="ML976663">
    <property type="protein sequence ID" value="KAF1977618.1"/>
    <property type="molecule type" value="Genomic_DNA"/>
</dbReference>
<keyword evidence="2" id="KW-1185">Reference proteome</keyword>
<organism evidence="1 2">
    <name type="scientific">Bimuria novae-zelandiae CBS 107.79</name>
    <dbReference type="NCBI Taxonomy" id="1447943"/>
    <lineage>
        <taxon>Eukaryota</taxon>
        <taxon>Fungi</taxon>
        <taxon>Dikarya</taxon>
        <taxon>Ascomycota</taxon>
        <taxon>Pezizomycotina</taxon>
        <taxon>Dothideomycetes</taxon>
        <taxon>Pleosporomycetidae</taxon>
        <taxon>Pleosporales</taxon>
        <taxon>Massarineae</taxon>
        <taxon>Didymosphaeriaceae</taxon>
        <taxon>Bimuria</taxon>
    </lineage>
</organism>
<sequence>MQCDAHCNAHLGSRSLFDHTTAISPKHVEPSIFVCAYNDGVPPATLNPLAEAQALISSRCTLSYLVPLLCHHIPPQRAETRSRLLLGLRIGSGGLENYVAVVGLVASFVRSAERTTVGFGA</sequence>
<name>A0A6A5VLQ5_9PLEO</name>
<accession>A0A6A5VLQ5</accession>
<dbReference type="AlphaFoldDB" id="A0A6A5VLQ5"/>
<evidence type="ECO:0000313" key="2">
    <source>
        <dbReference type="Proteomes" id="UP000800036"/>
    </source>
</evidence>
<protein>
    <submittedName>
        <fullName evidence="1">Uncharacterized protein</fullName>
    </submittedName>
</protein>
<dbReference type="OrthoDB" id="3811413at2759"/>
<gene>
    <name evidence="1" type="ORF">BU23DRAFT_550893</name>
</gene>
<proteinExistence type="predicted"/>
<dbReference type="Proteomes" id="UP000800036">
    <property type="component" value="Unassembled WGS sequence"/>
</dbReference>
<reference evidence="1" key="1">
    <citation type="journal article" date="2020" name="Stud. Mycol.">
        <title>101 Dothideomycetes genomes: a test case for predicting lifestyles and emergence of pathogens.</title>
        <authorList>
            <person name="Haridas S."/>
            <person name="Albert R."/>
            <person name="Binder M."/>
            <person name="Bloem J."/>
            <person name="Labutti K."/>
            <person name="Salamov A."/>
            <person name="Andreopoulos B."/>
            <person name="Baker S."/>
            <person name="Barry K."/>
            <person name="Bills G."/>
            <person name="Bluhm B."/>
            <person name="Cannon C."/>
            <person name="Castanera R."/>
            <person name="Culley D."/>
            <person name="Daum C."/>
            <person name="Ezra D."/>
            <person name="Gonzalez J."/>
            <person name="Henrissat B."/>
            <person name="Kuo A."/>
            <person name="Liang C."/>
            <person name="Lipzen A."/>
            <person name="Lutzoni F."/>
            <person name="Magnuson J."/>
            <person name="Mondo S."/>
            <person name="Nolan M."/>
            <person name="Ohm R."/>
            <person name="Pangilinan J."/>
            <person name="Park H.-J."/>
            <person name="Ramirez L."/>
            <person name="Alfaro M."/>
            <person name="Sun H."/>
            <person name="Tritt A."/>
            <person name="Yoshinaga Y."/>
            <person name="Zwiers L.-H."/>
            <person name="Turgeon B."/>
            <person name="Goodwin S."/>
            <person name="Spatafora J."/>
            <person name="Crous P."/>
            <person name="Grigoriev I."/>
        </authorList>
    </citation>
    <scope>NUCLEOTIDE SEQUENCE</scope>
    <source>
        <strain evidence="1">CBS 107.79</strain>
    </source>
</reference>
<evidence type="ECO:0000313" key="1">
    <source>
        <dbReference type="EMBL" id="KAF1977618.1"/>
    </source>
</evidence>